<feature type="domain" description="Ammonium transporter AmtB-like" evidence="10">
    <location>
        <begin position="29"/>
        <end position="439"/>
    </location>
</feature>
<evidence type="ECO:0000256" key="8">
    <source>
        <dbReference type="RuleBase" id="RU362002"/>
    </source>
</evidence>
<feature type="region of interest" description="Disordered" evidence="9">
    <location>
        <begin position="454"/>
        <end position="484"/>
    </location>
</feature>
<feature type="transmembrane region" description="Helical" evidence="8">
    <location>
        <begin position="257"/>
        <end position="278"/>
    </location>
</feature>
<dbReference type="EMBL" id="KZ819640">
    <property type="protein sequence ID" value="PWN87462.1"/>
    <property type="molecule type" value="Genomic_DNA"/>
</dbReference>
<dbReference type="Pfam" id="PF00909">
    <property type="entry name" value="Ammonium_transp"/>
    <property type="match status" value="1"/>
</dbReference>
<dbReference type="NCBIfam" id="TIGR00836">
    <property type="entry name" value="amt"/>
    <property type="match status" value="1"/>
</dbReference>
<keyword evidence="7 8" id="KW-0924">Ammonia transport</keyword>
<dbReference type="PANTHER" id="PTHR43029">
    <property type="entry name" value="AMMONIUM TRANSPORTER MEP2"/>
    <property type="match status" value="1"/>
</dbReference>
<gene>
    <name evidence="11" type="ORF">FA10DRAFT_304227</name>
</gene>
<keyword evidence="4 8" id="KW-0812">Transmembrane</keyword>
<evidence type="ECO:0000313" key="11">
    <source>
        <dbReference type="EMBL" id="PWN87462.1"/>
    </source>
</evidence>
<evidence type="ECO:0000256" key="3">
    <source>
        <dbReference type="ARBA" id="ARBA00022448"/>
    </source>
</evidence>
<evidence type="ECO:0000256" key="9">
    <source>
        <dbReference type="SAM" id="MobiDB-lite"/>
    </source>
</evidence>
<protein>
    <recommendedName>
        <fullName evidence="8">Ammonium transporter</fullName>
    </recommendedName>
</protein>
<feature type="transmembrane region" description="Helical" evidence="8">
    <location>
        <begin position="308"/>
        <end position="329"/>
    </location>
</feature>
<feature type="transmembrane region" description="Helical" evidence="8">
    <location>
        <begin position="285"/>
        <end position="302"/>
    </location>
</feature>
<evidence type="ECO:0000259" key="10">
    <source>
        <dbReference type="Pfam" id="PF00909"/>
    </source>
</evidence>
<evidence type="ECO:0000256" key="5">
    <source>
        <dbReference type="ARBA" id="ARBA00022989"/>
    </source>
</evidence>
<evidence type="ECO:0000256" key="7">
    <source>
        <dbReference type="ARBA" id="ARBA00023177"/>
    </source>
</evidence>
<feature type="transmembrane region" description="Helical" evidence="8">
    <location>
        <begin position="227"/>
        <end position="245"/>
    </location>
</feature>
<dbReference type="GeneID" id="37047245"/>
<evidence type="ECO:0000256" key="1">
    <source>
        <dbReference type="ARBA" id="ARBA00004141"/>
    </source>
</evidence>
<evidence type="ECO:0000256" key="2">
    <source>
        <dbReference type="ARBA" id="ARBA00005887"/>
    </source>
</evidence>
<evidence type="ECO:0000313" key="12">
    <source>
        <dbReference type="Proteomes" id="UP000245768"/>
    </source>
</evidence>
<feature type="transmembrane region" description="Helical" evidence="8">
    <location>
        <begin position="28"/>
        <end position="50"/>
    </location>
</feature>
<dbReference type="SUPFAM" id="SSF111352">
    <property type="entry name" value="Ammonium transporter"/>
    <property type="match status" value="1"/>
</dbReference>
<keyword evidence="3 8" id="KW-0813">Transport</keyword>
<dbReference type="STRING" id="215250.A0A316YE44"/>
<dbReference type="Proteomes" id="UP000245768">
    <property type="component" value="Unassembled WGS sequence"/>
</dbReference>
<dbReference type="FunFam" id="1.10.3430.10:FF:000003">
    <property type="entry name" value="Ammonium transporter"/>
    <property type="match status" value="1"/>
</dbReference>
<comment type="similarity">
    <text evidence="2 8">Belongs to the ammonia transporter channel (TC 1.A.11.2) family.</text>
</comment>
<evidence type="ECO:0000256" key="6">
    <source>
        <dbReference type="ARBA" id="ARBA00023136"/>
    </source>
</evidence>
<organism evidence="11 12">
    <name type="scientific">Acaromyces ingoldii</name>
    <dbReference type="NCBI Taxonomy" id="215250"/>
    <lineage>
        <taxon>Eukaryota</taxon>
        <taxon>Fungi</taxon>
        <taxon>Dikarya</taxon>
        <taxon>Basidiomycota</taxon>
        <taxon>Ustilaginomycotina</taxon>
        <taxon>Exobasidiomycetes</taxon>
        <taxon>Exobasidiales</taxon>
        <taxon>Cryptobasidiaceae</taxon>
        <taxon>Acaromyces</taxon>
    </lineage>
</organism>
<dbReference type="GO" id="GO:0008519">
    <property type="term" value="F:ammonium channel activity"/>
    <property type="evidence" value="ECO:0007669"/>
    <property type="project" value="InterPro"/>
</dbReference>
<keyword evidence="5 8" id="KW-1133">Transmembrane helix</keyword>
<keyword evidence="6 8" id="KW-0472">Membrane</keyword>
<dbReference type="InterPro" id="IPR001905">
    <property type="entry name" value="Ammonium_transpt"/>
</dbReference>
<dbReference type="InterPro" id="IPR018047">
    <property type="entry name" value="Ammonium_transpt_CS"/>
</dbReference>
<dbReference type="RefSeq" id="XP_025374660.1">
    <property type="nucleotide sequence ID" value="XM_025525329.1"/>
</dbReference>
<dbReference type="InterPro" id="IPR024041">
    <property type="entry name" value="NH4_transpt_AmtB-like_dom"/>
</dbReference>
<dbReference type="InterPro" id="IPR029020">
    <property type="entry name" value="Ammonium/urea_transptr"/>
</dbReference>
<dbReference type="InParanoid" id="A0A316YE44"/>
<sequence>MVNVTLTPEGNISTLWKDETYQYNLGDMAWIIVATGLVFIMIPGLAFFYAGLGRAKSATSMLWMGCVVMSIAMFTWSFWGFSLAFSKRGSPYIRNLDNFGLMGVDMQPSTGSPYIPQLLYYIYQMMFAAITPVIASGAFIDRARLAPVMIWTFCWSTIVYAPIACWTWNLGDGGDIKGGWAATMGGLDFAGGTPVHISSGTAALAISIFLGRRKGYGTEVLAYRPHNVSYIVIGTMLLWFGWFGFNGGSALGANLRAVMAMTVTNNAAAVGGLTWMFWDWRLERKWSAVGFCSGAIAGLVAITPGSGYVAWPASIVFGVVAGTVCNWGTGLKNIIGVDDSLDVFAAHGLGGIAGNILTAFFADNRVASFDGSTPIAGGWINHNYIQLGYQLADSVSGFAYSFVVTMILLFLIDRIPGCHFRASDEDEVLGIDLAQVGEQCVVYPDHFLDNSDNGGSPAMVEQSKEGSSPSHSHHGHSKAEVSAV</sequence>
<comment type="subcellular location">
    <subcellularLocation>
        <location evidence="8">Cell membrane</location>
        <topology evidence="8">Multi-pass membrane protein</topology>
    </subcellularLocation>
    <subcellularLocation>
        <location evidence="1">Membrane</location>
        <topology evidence="1">Multi-pass membrane protein</topology>
    </subcellularLocation>
</comment>
<name>A0A316YE44_9BASI</name>
<feature type="transmembrane region" description="Helical" evidence="8">
    <location>
        <begin position="118"/>
        <end position="141"/>
    </location>
</feature>
<reference evidence="11 12" key="1">
    <citation type="journal article" date="2018" name="Mol. Biol. Evol.">
        <title>Broad Genomic Sampling Reveals a Smut Pathogenic Ancestry of the Fungal Clade Ustilaginomycotina.</title>
        <authorList>
            <person name="Kijpornyongpan T."/>
            <person name="Mondo S.J."/>
            <person name="Barry K."/>
            <person name="Sandor L."/>
            <person name="Lee J."/>
            <person name="Lipzen A."/>
            <person name="Pangilinan J."/>
            <person name="LaButti K."/>
            <person name="Hainaut M."/>
            <person name="Henrissat B."/>
            <person name="Grigoriev I.V."/>
            <person name="Spatafora J.W."/>
            <person name="Aime M.C."/>
        </authorList>
    </citation>
    <scope>NUCLEOTIDE SEQUENCE [LARGE SCALE GENOMIC DNA]</scope>
    <source>
        <strain evidence="11 12">MCA 4198</strain>
    </source>
</reference>
<feature type="transmembrane region" description="Helical" evidence="8">
    <location>
        <begin position="341"/>
        <end position="362"/>
    </location>
</feature>
<dbReference type="PANTHER" id="PTHR43029:SF10">
    <property type="entry name" value="AMMONIUM TRANSPORTER MEP2"/>
    <property type="match status" value="1"/>
</dbReference>
<dbReference type="PROSITE" id="PS01219">
    <property type="entry name" value="AMMONIUM_TRANSP"/>
    <property type="match status" value="1"/>
</dbReference>
<accession>A0A316YE44</accession>
<feature type="transmembrane region" description="Helical" evidence="8">
    <location>
        <begin position="394"/>
        <end position="412"/>
    </location>
</feature>
<dbReference type="GO" id="GO:0005886">
    <property type="term" value="C:plasma membrane"/>
    <property type="evidence" value="ECO:0007669"/>
    <property type="project" value="UniProtKB-SubCell"/>
</dbReference>
<feature type="transmembrane region" description="Helical" evidence="8">
    <location>
        <begin position="62"/>
        <end position="85"/>
    </location>
</feature>
<keyword evidence="12" id="KW-1185">Reference proteome</keyword>
<dbReference type="Gene3D" id="1.10.3430.10">
    <property type="entry name" value="Ammonium transporter AmtB like domains"/>
    <property type="match status" value="1"/>
</dbReference>
<evidence type="ECO:0000256" key="4">
    <source>
        <dbReference type="ARBA" id="ARBA00022692"/>
    </source>
</evidence>
<dbReference type="AlphaFoldDB" id="A0A316YE44"/>
<dbReference type="FunCoup" id="A0A316YE44">
    <property type="interactions" value="71"/>
</dbReference>
<dbReference type="OrthoDB" id="534912at2759"/>
<proteinExistence type="inferred from homology"/>
<feature type="transmembrane region" description="Helical" evidence="8">
    <location>
        <begin position="189"/>
        <end position="211"/>
    </location>
</feature>
<feature type="transmembrane region" description="Helical" evidence="8">
    <location>
        <begin position="148"/>
        <end position="169"/>
    </location>
</feature>